<dbReference type="EMBL" id="BAABWH010000001">
    <property type="protein sequence ID" value="GAA6143884.1"/>
    <property type="molecule type" value="Genomic_DNA"/>
</dbReference>
<reference evidence="2 3" key="1">
    <citation type="submission" date="2024-04" db="EMBL/GenBank/DDBJ databases">
        <title>Draft genome sequence of Thalassolituus maritimus NBRC 116585.</title>
        <authorList>
            <person name="Miyakawa T."/>
            <person name="Kusuya Y."/>
            <person name="Miura T."/>
        </authorList>
    </citation>
    <scope>NUCLEOTIDE SEQUENCE [LARGE SCALE GENOMIC DNA]</scope>
    <source>
        <strain evidence="2 3">5NW40-0001</strain>
    </source>
</reference>
<dbReference type="PANTHER" id="PTHR38834">
    <property type="entry name" value="PERIPLASMIC SUBSTRATE BINDING PROTEIN FAMILY 3"/>
    <property type="match status" value="1"/>
</dbReference>
<keyword evidence="1" id="KW-0732">Signal</keyword>
<evidence type="ECO:0000256" key="1">
    <source>
        <dbReference type="SAM" id="SignalP"/>
    </source>
</evidence>
<comment type="caution">
    <text evidence="2">The sequence shown here is derived from an EMBL/GenBank/DDBJ whole genome shotgun (WGS) entry which is preliminary data.</text>
</comment>
<evidence type="ECO:0000313" key="2">
    <source>
        <dbReference type="EMBL" id="GAA6143884.1"/>
    </source>
</evidence>
<proteinExistence type="predicted"/>
<dbReference type="SUPFAM" id="SSF53850">
    <property type="entry name" value="Periplasmic binding protein-like II"/>
    <property type="match status" value="1"/>
</dbReference>
<feature type="chain" id="PRO_5046535535" description="Solute-binding protein family 3/N-terminal domain-containing protein" evidence="1">
    <location>
        <begin position="21"/>
        <end position="411"/>
    </location>
</feature>
<keyword evidence="3" id="KW-1185">Reference proteome</keyword>
<feature type="signal peptide" evidence="1">
    <location>
        <begin position="1"/>
        <end position="20"/>
    </location>
</feature>
<sequence>MRLTAFLVFLFGTLSFQAFANSVALEGVKLRTTIWPPYQMMLQGELSGESTDTLRCIFGDINESFSVQVMPWQRAIQDIRLGSADGVFTSAPTPELEGVATMSAPFALEKWFWYHTNDIDLSDLDKLRIGAVRSSNQATWLESEGIKVDELVNEGLQLLRLVRAGRIDAFIADARHFDELMVLDGGQGAFSDYFARSFVRYMPLGVYFADEFLAAHPTFLKRFNEEIADCAGEAVTLSPQEIDGIRRVIKSRIEPELEHLNLLAALEEFNPAQENLSADVIQALDEQWRQEVMMQEQPLINEVLNRSASTYLRSVKQSTGRLISEFMLVGSAGLNVAQSDVTTDYYQADEQPWKNSFSSDKSELHVGGIRYDESSRRFQVKVSWPVVDRAGKSTGIVVIGVDVEEALKVKQ</sequence>
<name>A0ABP9ZUT1_9GAMM</name>
<protein>
    <recommendedName>
        <fullName evidence="4">Solute-binding protein family 3/N-terminal domain-containing protein</fullName>
    </recommendedName>
</protein>
<accession>A0ABP9ZUT1</accession>
<dbReference type="Proteomes" id="UP001481413">
    <property type="component" value="Unassembled WGS sequence"/>
</dbReference>
<organism evidence="2 3">
    <name type="scientific">Thalassolituus maritimus</name>
    <dbReference type="NCBI Taxonomy" id="484498"/>
    <lineage>
        <taxon>Bacteria</taxon>
        <taxon>Pseudomonadati</taxon>
        <taxon>Pseudomonadota</taxon>
        <taxon>Gammaproteobacteria</taxon>
        <taxon>Oceanospirillales</taxon>
        <taxon>Oceanospirillaceae</taxon>
        <taxon>Thalassolituus</taxon>
    </lineage>
</organism>
<dbReference type="Gene3D" id="3.40.190.10">
    <property type="entry name" value="Periplasmic binding protein-like II"/>
    <property type="match status" value="2"/>
</dbReference>
<evidence type="ECO:0008006" key="4">
    <source>
        <dbReference type="Google" id="ProtNLM"/>
    </source>
</evidence>
<evidence type="ECO:0000313" key="3">
    <source>
        <dbReference type="Proteomes" id="UP001481413"/>
    </source>
</evidence>
<dbReference type="PANTHER" id="PTHR38834:SF3">
    <property type="entry name" value="SOLUTE-BINDING PROTEIN FAMILY 3_N-TERMINAL DOMAIN-CONTAINING PROTEIN"/>
    <property type="match status" value="1"/>
</dbReference>
<gene>
    <name evidence="2" type="ORF">NBRC116585_00010</name>
</gene>